<sequence>MNRLNVYFQYCYGIKKIEKEFRFNDKNRTFAIYAPNGVMKTSFAKTFSDYANDRETKDLAFPDRETIRVIETDNEIKPSNVFVIEPYNEDYQSEKISTLLANKELKKEYEFIHEDIDKVKKELIKKLKQLSGLSGKKDDIEKTIEKIFGKNLLDFLLEKEETILNDKEKLFHDIQYKIIFNDKVIKFLKTKDFKKTIREYIEKYNELINESPYLKKNFSFYHAQNVQKQLTANNFFKAGHSVNLSDGDQKKEYSDGEELKKLLENEKKKVLDDEELQKKFDEINSKLTNKELREFRDYLLENREILTQLVNLKKFEKDIWLSYFIDQKDLCLELINKYKKGLKKIKELIERAKKEQTDWEEVVKIFNTRFSHLPFYLNIKNKEDVILKDEVPSIEFVFRDGEDEKFFKDKNELIRILSTGEKRALYILNIIFEVEARKREEKETLFIIDDIADSFDYKNKYAIIEYLKYMSEIDKFYMIILTHNFDFFRTIRSRGVVQYDQCLIAIKNSEEIRLEKAKYLNNPFVRDWKNNLNDSKKLIASIPFVRNIIEYTQSNKNDDYLLLTSVLHYKSNTEDILLDDIKRIFENNIQNLVFPDIDTNKKIIDLIFETADECLVAEEGINLENKIVLSIAIRLKAEQFMKAEITDERFLKDLDNYKNQTCKLLKKYEEEYNDEKKNIEILKRVNLITPENIHINSFMYEPILDMGDNELRALYQDIKNLKKLAYSNS</sequence>
<reference evidence="3" key="1">
    <citation type="submission" date="2016-11" db="EMBL/GenBank/DDBJ databases">
        <authorList>
            <person name="Varghese N."/>
            <person name="Submissions S."/>
        </authorList>
    </citation>
    <scope>NUCLEOTIDE SEQUENCE [LARGE SCALE GENOMIC DNA]</scope>
    <source>
        <strain evidence="3">DSM 13643</strain>
    </source>
</reference>
<keyword evidence="3" id="KW-1185">Reference proteome</keyword>
<accession>A0A1M5T0Z2</accession>
<evidence type="ECO:0000256" key="1">
    <source>
        <dbReference type="SAM" id="Coils"/>
    </source>
</evidence>
<evidence type="ECO:0000313" key="2">
    <source>
        <dbReference type="EMBL" id="SHH44312.1"/>
    </source>
</evidence>
<dbReference type="AlphaFoldDB" id="A0A1M5T0Z2"/>
<dbReference type="InterPro" id="IPR027417">
    <property type="entry name" value="P-loop_NTPase"/>
</dbReference>
<dbReference type="SUPFAM" id="SSF52540">
    <property type="entry name" value="P-loop containing nucleoside triphosphate hydrolases"/>
    <property type="match status" value="1"/>
</dbReference>
<evidence type="ECO:0000313" key="3">
    <source>
        <dbReference type="Proteomes" id="UP000183967"/>
    </source>
</evidence>
<feature type="coiled-coil region" evidence="1">
    <location>
        <begin position="335"/>
        <end position="362"/>
    </location>
</feature>
<gene>
    <name evidence="2" type="ORF">SAMN02745135_00823</name>
</gene>
<dbReference type="Proteomes" id="UP000183967">
    <property type="component" value="Unassembled WGS sequence"/>
</dbReference>
<protein>
    <submittedName>
        <fullName evidence="2">Uncharacterized protein</fullName>
    </submittedName>
</protein>
<keyword evidence="1" id="KW-0175">Coiled coil</keyword>
<dbReference type="RefSeq" id="WP_073195706.1">
    <property type="nucleotide sequence ID" value="NZ_FQXO01000016.1"/>
</dbReference>
<dbReference type="Gene3D" id="3.40.50.300">
    <property type="entry name" value="P-loop containing nucleotide triphosphate hydrolases"/>
    <property type="match status" value="1"/>
</dbReference>
<proteinExistence type="predicted"/>
<feature type="coiled-coil region" evidence="1">
    <location>
        <begin position="658"/>
        <end position="685"/>
    </location>
</feature>
<organism evidence="2 3">
    <name type="scientific">Caloranaerobacter azorensis DSM 13643</name>
    <dbReference type="NCBI Taxonomy" id="1121264"/>
    <lineage>
        <taxon>Bacteria</taxon>
        <taxon>Bacillati</taxon>
        <taxon>Bacillota</taxon>
        <taxon>Tissierellia</taxon>
        <taxon>Tissierellales</taxon>
        <taxon>Thermohalobacteraceae</taxon>
        <taxon>Caloranaerobacter</taxon>
    </lineage>
</organism>
<dbReference type="OrthoDB" id="4770574at2"/>
<dbReference type="EMBL" id="FQXO01000016">
    <property type="protein sequence ID" value="SHH44312.1"/>
    <property type="molecule type" value="Genomic_DNA"/>
</dbReference>
<name>A0A1M5T0Z2_9FIRM</name>